<dbReference type="InterPro" id="IPR011600">
    <property type="entry name" value="Pept_C14_caspase"/>
</dbReference>
<evidence type="ECO:0000256" key="1">
    <source>
        <dbReference type="SAM" id="MobiDB-lite"/>
    </source>
</evidence>
<evidence type="ECO:0000259" key="2">
    <source>
        <dbReference type="Pfam" id="PF00656"/>
    </source>
</evidence>
<reference evidence="3 4" key="1">
    <citation type="journal article" date="2010" name="Stand. Genomic Sci.">
        <title>Complete genome sequence of Intrasporangium calvum type strain (7 KIP).</title>
        <authorList>
            <person name="Del Rio T.G."/>
            <person name="Chertkov O."/>
            <person name="Yasawong M."/>
            <person name="Lucas S."/>
            <person name="Deshpande S."/>
            <person name="Cheng J.F."/>
            <person name="Detter C."/>
            <person name="Tapia R."/>
            <person name="Han C."/>
            <person name="Goodwin L."/>
            <person name="Pitluck S."/>
            <person name="Liolios K."/>
            <person name="Ivanova N."/>
            <person name="Mavromatis K."/>
            <person name="Pati A."/>
            <person name="Chen A."/>
            <person name="Palaniappan K."/>
            <person name="Land M."/>
            <person name="Hauser L."/>
            <person name="Chang Y.J."/>
            <person name="Jeffries C.D."/>
            <person name="Rohde M."/>
            <person name="Pukall R."/>
            <person name="Sikorski J."/>
            <person name="Goker M."/>
            <person name="Woyke T."/>
            <person name="Bristow J."/>
            <person name="Eisen J.A."/>
            <person name="Markowitz V."/>
            <person name="Hugenholtz P."/>
            <person name="Kyrpides N.C."/>
            <person name="Klenk H.P."/>
            <person name="Lapidus A."/>
        </authorList>
    </citation>
    <scope>NUCLEOTIDE SEQUENCE [LARGE SCALE GENOMIC DNA]</scope>
    <source>
        <strain evidence="4">ATCC 23552 / DSM 43043 / JCM 3097 / NBRC 12989 / 7 KIP</strain>
    </source>
</reference>
<dbReference type="GO" id="GO:0005737">
    <property type="term" value="C:cytoplasm"/>
    <property type="evidence" value="ECO:0007669"/>
    <property type="project" value="TreeGrafter"/>
</dbReference>
<dbReference type="GO" id="GO:0004197">
    <property type="term" value="F:cysteine-type endopeptidase activity"/>
    <property type="evidence" value="ECO:0007669"/>
    <property type="project" value="InterPro"/>
</dbReference>
<gene>
    <name evidence="3" type="ordered locus">Intca_1417</name>
</gene>
<dbReference type="RefSeq" id="WP_013492249.1">
    <property type="nucleotide sequence ID" value="NC_014830.1"/>
</dbReference>
<dbReference type="InterPro" id="IPR029030">
    <property type="entry name" value="Caspase-like_dom_sf"/>
</dbReference>
<dbReference type="AlphaFoldDB" id="E6S7M6"/>
<sequence length="647" mass="68638">MPTLHALLVGIDGYPEPVPPLVGCVNDVRAMAETLTARVPPGDLDLRVLTNEQATRAAVVDAIRSHLAGRGADSVALFYFSGHGSQQQAPPELWSVEPDRRNETIVLVDSRSPGGWDLADKELSGLFAGVAESVGHLLVVLDCCHSGDGTRDANGSVRLRLAPEDPRARPWDTFLPDASMPGPPDQRGPAPTRSAWSTRVGANHVLLAACRSGETAKELTVGGRCRGALSAALERALRDHSHELTYREIHRFVTAGVLGRVEAQHPQLETGDATDLDLAFLGGVLPARPMQLTLSRLPDGWSIDAGAVHGVPEPIGEDTTELAVYALGDETDGAPLAEAAVTSVLPDRSLVDVVPDLDPGFVYRAVVRTIPLKPLDVAIVGESAGTEALEAAAASADTTLIQVTGDPTMADLVVRALPAGFAITRPGVTRPLVPVVAGQHCEQRTITALERVARWLRLSSLGNPATRLSPGSMRVVVTSESGRLTEDGRLEIAYAGERAPTFTVTLTNTTPQPLWCALLDLTETYGIFTDAFPAGSTSLEAGTSRAVGLTGQLSDQLWEAGTVQVTDHLKIITSTLEFDPRSLEQPELDVDVAQAPPVVRRGGQPHSTLDRLLVRVATRSGTAAPPGAVADWRTDDLYVVTRRPAPD</sequence>
<organism evidence="3 4">
    <name type="scientific">Intrasporangium calvum (strain ATCC 23552 / DSM 43043 / JCM 3097 / NBRC 12989 / NCIMB 10167 / NRRL B-3866 / 7 KIP)</name>
    <dbReference type="NCBI Taxonomy" id="710696"/>
    <lineage>
        <taxon>Bacteria</taxon>
        <taxon>Bacillati</taxon>
        <taxon>Actinomycetota</taxon>
        <taxon>Actinomycetes</taxon>
        <taxon>Micrococcales</taxon>
        <taxon>Intrasporangiaceae</taxon>
        <taxon>Intrasporangium</taxon>
    </lineage>
</organism>
<dbReference type="EMBL" id="CP002343">
    <property type="protein sequence ID" value="ADU47933.1"/>
    <property type="molecule type" value="Genomic_DNA"/>
</dbReference>
<dbReference type="GO" id="GO:0006508">
    <property type="term" value="P:proteolysis"/>
    <property type="evidence" value="ECO:0007669"/>
    <property type="project" value="InterPro"/>
</dbReference>
<proteinExistence type="predicted"/>
<keyword evidence="4" id="KW-1185">Reference proteome</keyword>
<dbReference type="Proteomes" id="UP000008914">
    <property type="component" value="Chromosome"/>
</dbReference>
<dbReference type="HOGENOM" id="CLU_016759_0_0_11"/>
<dbReference type="InterPro" id="IPR050452">
    <property type="entry name" value="Metacaspase"/>
</dbReference>
<dbReference type="OrthoDB" id="8447555at2"/>
<evidence type="ECO:0000313" key="4">
    <source>
        <dbReference type="Proteomes" id="UP000008914"/>
    </source>
</evidence>
<feature type="region of interest" description="Disordered" evidence="1">
    <location>
        <begin position="168"/>
        <end position="195"/>
    </location>
</feature>
<dbReference type="PANTHER" id="PTHR48104">
    <property type="entry name" value="METACASPASE-4"/>
    <property type="match status" value="1"/>
</dbReference>
<dbReference type="PANTHER" id="PTHR48104:SF30">
    <property type="entry name" value="METACASPASE-1"/>
    <property type="match status" value="1"/>
</dbReference>
<dbReference type="SUPFAM" id="SSF52129">
    <property type="entry name" value="Caspase-like"/>
    <property type="match status" value="1"/>
</dbReference>
<dbReference type="Pfam" id="PF00656">
    <property type="entry name" value="Peptidase_C14"/>
    <property type="match status" value="1"/>
</dbReference>
<dbReference type="Gene3D" id="3.40.50.1460">
    <property type="match status" value="1"/>
</dbReference>
<dbReference type="STRING" id="710696.Intca_1417"/>
<feature type="domain" description="Peptidase C14 caspase" evidence="2">
    <location>
        <begin position="5"/>
        <end position="270"/>
    </location>
</feature>
<accession>E6S7M6</accession>
<evidence type="ECO:0000313" key="3">
    <source>
        <dbReference type="EMBL" id="ADU47933.1"/>
    </source>
</evidence>
<protein>
    <submittedName>
        <fullName evidence="3">Peptidase C14 caspase catalytic subunit p20</fullName>
    </submittedName>
</protein>
<dbReference type="eggNOG" id="COG4249">
    <property type="taxonomic scope" value="Bacteria"/>
</dbReference>
<dbReference type="KEGG" id="ica:Intca_1417"/>
<name>E6S7M6_INTC7</name>